<protein>
    <submittedName>
        <fullName evidence="3">DUF4244 domain-containing protein</fullName>
    </submittedName>
</protein>
<dbReference type="Pfam" id="PF14029">
    <property type="entry name" value="DUF4244"/>
    <property type="match status" value="1"/>
</dbReference>
<dbReference type="OrthoDB" id="4808029at2"/>
<evidence type="ECO:0000256" key="2">
    <source>
        <dbReference type="SAM" id="Phobius"/>
    </source>
</evidence>
<keyword evidence="2" id="KW-0812">Transmembrane</keyword>
<dbReference type="AlphaFoldDB" id="A0A3L7AER9"/>
<sequence>MNTHPAAYAPSVQAPIHPPIHTGHRVPGLGSPPEHPVRGWHRLRTGFRRSLVDETGAVTAEYAITTMAAVAFAGLLVVIIRSGEVRELLTNLVRAALQIPS</sequence>
<keyword evidence="2" id="KW-0472">Membrane</keyword>
<evidence type="ECO:0000256" key="1">
    <source>
        <dbReference type="SAM" id="MobiDB-lite"/>
    </source>
</evidence>
<keyword evidence="4" id="KW-1185">Reference proteome</keyword>
<feature type="region of interest" description="Disordered" evidence="1">
    <location>
        <begin position="1"/>
        <end position="37"/>
    </location>
</feature>
<proteinExistence type="predicted"/>
<reference evidence="3 4" key="1">
    <citation type="submission" date="2018-10" db="EMBL/GenBank/DDBJ databases">
        <authorList>
            <person name="Li J."/>
        </authorList>
    </citation>
    <scope>NUCLEOTIDE SEQUENCE [LARGE SCALE GENOMIC DNA]</scope>
    <source>
        <strain evidence="3 4">JCM 11654</strain>
    </source>
</reference>
<evidence type="ECO:0000313" key="4">
    <source>
        <dbReference type="Proteomes" id="UP000269438"/>
    </source>
</evidence>
<dbReference type="EMBL" id="RCUY01000016">
    <property type="protein sequence ID" value="RLP78903.1"/>
    <property type="molecule type" value="Genomic_DNA"/>
</dbReference>
<dbReference type="Proteomes" id="UP000269438">
    <property type="component" value="Unassembled WGS sequence"/>
</dbReference>
<gene>
    <name evidence="3" type="ORF">D9V34_17005</name>
</gene>
<keyword evidence="2" id="KW-1133">Transmembrane helix</keyword>
<comment type="caution">
    <text evidence="3">The sequence shown here is derived from an EMBL/GenBank/DDBJ whole genome shotgun (WGS) entry which is preliminary data.</text>
</comment>
<evidence type="ECO:0000313" key="3">
    <source>
        <dbReference type="EMBL" id="RLP78903.1"/>
    </source>
</evidence>
<dbReference type="InterPro" id="IPR025338">
    <property type="entry name" value="DUF4244"/>
</dbReference>
<feature type="transmembrane region" description="Helical" evidence="2">
    <location>
        <begin position="62"/>
        <end position="80"/>
    </location>
</feature>
<accession>A0A3L7AER9</accession>
<name>A0A3L7AER9_9MICO</name>
<organism evidence="3 4">
    <name type="scientific">Mycetocola lacteus</name>
    <dbReference type="NCBI Taxonomy" id="76637"/>
    <lineage>
        <taxon>Bacteria</taxon>
        <taxon>Bacillati</taxon>
        <taxon>Actinomycetota</taxon>
        <taxon>Actinomycetes</taxon>
        <taxon>Micrococcales</taxon>
        <taxon>Microbacteriaceae</taxon>
        <taxon>Mycetocola</taxon>
    </lineage>
</organism>